<evidence type="ECO:0000313" key="11">
    <source>
        <dbReference type="EMBL" id="OIP43551.1"/>
    </source>
</evidence>
<evidence type="ECO:0000259" key="10">
    <source>
        <dbReference type="SMART" id="SM00739"/>
    </source>
</evidence>
<organism evidence="11 12">
    <name type="scientific">Candidatus Desantisbacteria bacterium CG2_30_40_21</name>
    <dbReference type="NCBI Taxonomy" id="1817895"/>
    <lineage>
        <taxon>Bacteria</taxon>
        <taxon>Candidatus Desantisiibacteriota</taxon>
    </lineage>
</organism>
<dbReference type="GO" id="GO:0005840">
    <property type="term" value="C:ribosome"/>
    <property type="evidence" value="ECO:0007669"/>
    <property type="project" value="UniProtKB-KW"/>
</dbReference>
<evidence type="ECO:0000256" key="3">
    <source>
        <dbReference type="ARBA" id="ARBA00022884"/>
    </source>
</evidence>
<dbReference type="GO" id="GO:0003735">
    <property type="term" value="F:structural constituent of ribosome"/>
    <property type="evidence" value="ECO:0007669"/>
    <property type="project" value="InterPro"/>
</dbReference>
<keyword evidence="4 8" id="KW-0689">Ribosomal protein</keyword>
<dbReference type="InterPro" id="IPR014722">
    <property type="entry name" value="Rib_uL2_dom2"/>
</dbReference>
<comment type="subunit">
    <text evidence="8">Part of the 50S ribosomal subunit.</text>
</comment>
<dbReference type="NCBIfam" id="TIGR01079">
    <property type="entry name" value="rplX_bact"/>
    <property type="match status" value="1"/>
</dbReference>
<dbReference type="InterPro" id="IPR005825">
    <property type="entry name" value="Ribosomal_uL24_CS"/>
</dbReference>
<dbReference type="HAMAP" id="MF_01326_B">
    <property type="entry name" value="Ribosomal_uL24_B"/>
    <property type="match status" value="1"/>
</dbReference>
<evidence type="ECO:0000256" key="8">
    <source>
        <dbReference type="HAMAP-Rule" id="MF_01326"/>
    </source>
</evidence>
<dbReference type="InterPro" id="IPR057264">
    <property type="entry name" value="Ribosomal_uL24_C"/>
</dbReference>
<dbReference type="STRING" id="1817895.AUJ95_00440"/>
<dbReference type="InterPro" id="IPR041988">
    <property type="entry name" value="Ribosomal_uL24_KOW"/>
</dbReference>
<sequence>MNRLHVKKGDKVEVIAGKDKGKKGKILHVFPDKQRVLVEGANMIKKHTRPNPQKAQTGGIVTKEASLHVSNVMFICPNCNRSTRLGHLVLEGGTKSRICRKCSEIVDKEKK</sequence>
<evidence type="ECO:0000256" key="9">
    <source>
        <dbReference type="RuleBase" id="RU003477"/>
    </source>
</evidence>
<comment type="function">
    <text evidence="8">One of two assembly initiator proteins, it binds directly to the 5'-end of the 23S rRNA, where it nucleates assembly of the 50S subunit.</text>
</comment>
<dbReference type="PANTHER" id="PTHR12903">
    <property type="entry name" value="MITOCHONDRIAL RIBOSOMAL PROTEIN L24"/>
    <property type="match status" value="1"/>
</dbReference>
<keyword evidence="3 8" id="KW-0694">RNA-binding</keyword>
<dbReference type="GO" id="GO:1990904">
    <property type="term" value="C:ribonucleoprotein complex"/>
    <property type="evidence" value="ECO:0007669"/>
    <property type="project" value="UniProtKB-KW"/>
</dbReference>
<evidence type="ECO:0000256" key="6">
    <source>
        <dbReference type="ARBA" id="ARBA00035206"/>
    </source>
</evidence>
<reference evidence="11 12" key="1">
    <citation type="journal article" date="2016" name="Environ. Microbiol.">
        <title>Genomic resolution of a cold subsurface aquifer community provides metabolic insights for novel microbes adapted to high CO concentrations.</title>
        <authorList>
            <person name="Probst A.J."/>
            <person name="Castelle C.J."/>
            <person name="Singh A."/>
            <person name="Brown C.T."/>
            <person name="Anantharaman K."/>
            <person name="Sharon I."/>
            <person name="Hug L.A."/>
            <person name="Burstein D."/>
            <person name="Emerson J.B."/>
            <person name="Thomas B.C."/>
            <person name="Banfield J.F."/>
        </authorList>
    </citation>
    <scope>NUCLEOTIDE SEQUENCE [LARGE SCALE GENOMIC DNA]</scope>
    <source>
        <strain evidence="11">CG2_30_40_21</strain>
    </source>
</reference>
<dbReference type="AlphaFoldDB" id="A0A1J5EHT4"/>
<comment type="caution">
    <text evidence="11">The sequence shown here is derived from an EMBL/GenBank/DDBJ whole genome shotgun (WGS) entry which is preliminary data.</text>
</comment>
<dbReference type="Pfam" id="PF17136">
    <property type="entry name" value="ribosomal_L24"/>
    <property type="match status" value="1"/>
</dbReference>
<dbReference type="SUPFAM" id="SSF50104">
    <property type="entry name" value="Translation proteins SH3-like domain"/>
    <property type="match status" value="1"/>
</dbReference>
<keyword evidence="2 8" id="KW-0699">rRNA-binding</keyword>
<proteinExistence type="inferred from homology"/>
<dbReference type="InterPro" id="IPR005824">
    <property type="entry name" value="KOW"/>
</dbReference>
<dbReference type="PROSITE" id="PS01108">
    <property type="entry name" value="RIBOSOMAL_L24"/>
    <property type="match status" value="1"/>
</dbReference>
<dbReference type="FunFam" id="2.30.30.30:FF:000004">
    <property type="entry name" value="50S ribosomal protein L24"/>
    <property type="match status" value="1"/>
</dbReference>
<dbReference type="SMART" id="SM00739">
    <property type="entry name" value="KOW"/>
    <property type="match status" value="1"/>
</dbReference>
<name>A0A1J5EHT4_9BACT</name>
<gene>
    <name evidence="8" type="primary">rplX</name>
    <name evidence="11" type="ORF">AUJ95_00440</name>
</gene>
<comment type="similarity">
    <text evidence="1 8 9">Belongs to the universal ribosomal protein uL24 family.</text>
</comment>
<keyword evidence="5 8" id="KW-0687">Ribonucleoprotein</keyword>
<feature type="domain" description="KOW" evidence="10">
    <location>
        <begin position="5"/>
        <end position="32"/>
    </location>
</feature>
<comment type="function">
    <text evidence="7 8">One of the proteins that surrounds the polypeptide exit tunnel on the outside of the subunit.</text>
</comment>
<evidence type="ECO:0000256" key="4">
    <source>
        <dbReference type="ARBA" id="ARBA00022980"/>
    </source>
</evidence>
<accession>A0A1J5EHT4</accession>
<dbReference type="InterPro" id="IPR008991">
    <property type="entry name" value="Translation_prot_SH3-like_sf"/>
</dbReference>
<dbReference type="GO" id="GO:0019843">
    <property type="term" value="F:rRNA binding"/>
    <property type="evidence" value="ECO:0007669"/>
    <property type="project" value="UniProtKB-UniRule"/>
</dbReference>
<protein>
    <recommendedName>
        <fullName evidence="6 8">Large ribosomal subunit protein uL24</fullName>
    </recommendedName>
</protein>
<evidence type="ECO:0000313" key="12">
    <source>
        <dbReference type="Proteomes" id="UP000183085"/>
    </source>
</evidence>
<evidence type="ECO:0000256" key="5">
    <source>
        <dbReference type="ARBA" id="ARBA00023274"/>
    </source>
</evidence>
<dbReference type="Pfam" id="PF00467">
    <property type="entry name" value="KOW"/>
    <property type="match status" value="1"/>
</dbReference>
<dbReference type="GO" id="GO:0006412">
    <property type="term" value="P:translation"/>
    <property type="evidence" value="ECO:0007669"/>
    <property type="project" value="UniProtKB-UniRule"/>
</dbReference>
<evidence type="ECO:0000256" key="1">
    <source>
        <dbReference type="ARBA" id="ARBA00010618"/>
    </source>
</evidence>
<dbReference type="CDD" id="cd06089">
    <property type="entry name" value="KOW_RPL26"/>
    <property type="match status" value="1"/>
</dbReference>
<dbReference type="EMBL" id="MNYI01000013">
    <property type="protein sequence ID" value="OIP43551.1"/>
    <property type="molecule type" value="Genomic_DNA"/>
</dbReference>
<dbReference type="Gene3D" id="2.30.30.30">
    <property type="match status" value="1"/>
</dbReference>
<evidence type="ECO:0000256" key="7">
    <source>
        <dbReference type="ARBA" id="ARBA00058688"/>
    </source>
</evidence>
<dbReference type="InterPro" id="IPR003256">
    <property type="entry name" value="Ribosomal_uL24"/>
</dbReference>
<dbReference type="Proteomes" id="UP000183085">
    <property type="component" value="Unassembled WGS sequence"/>
</dbReference>
<evidence type="ECO:0000256" key="2">
    <source>
        <dbReference type="ARBA" id="ARBA00022730"/>
    </source>
</evidence>